<protein>
    <submittedName>
        <fullName evidence="1">Uncharacterized protein</fullName>
    </submittedName>
</protein>
<gene>
    <name evidence="1" type="ORF">ID128_05460</name>
</gene>
<organism evidence="1 2">
    <name type="scientific">Candidatus Wolbachia massiliensis</name>
    <dbReference type="NCBI Taxonomy" id="1845000"/>
    <lineage>
        <taxon>Bacteria</taxon>
        <taxon>Pseudomonadati</taxon>
        <taxon>Pseudomonadota</taxon>
        <taxon>Alphaproteobacteria</taxon>
        <taxon>Rickettsiales</taxon>
        <taxon>Anaplasmataceae</taxon>
        <taxon>Wolbachieae</taxon>
        <taxon>Wolbachia</taxon>
    </lineage>
</organism>
<dbReference type="KEGG" id="wms:ID128_05460"/>
<name>A0A7L7YLT2_9RICK</name>
<dbReference type="AlphaFoldDB" id="A0A7L7YLT2"/>
<dbReference type="RefSeq" id="WP_191111019.1">
    <property type="nucleotide sequence ID" value="NZ_CP061738.1"/>
</dbReference>
<evidence type="ECO:0000313" key="1">
    <source>
        <dbReference type="EMBL" id="QOD38210.1"/>
    </source>
</evidence>
<reference evidence="1 2" key="1">
    <citation type="submission" date="2020-09" db="EMBL/GenBank/DDBJ databases">
        <title>An Earliest Endosymbiont, Wolbachia massiliensis sp. nov., Strain PL13 From the Bed Bug (Cimex hemipterius), Type strain of a New supergroup T.</title>
        <authorList>
            <person name="Laidoudi Y."/>
            <person name="Levasseur A."/>
            <person name="Medkour H."/>
            <person name="Maaloum M."/>
            <person name="BenKhedher M."/>
            <person name="Sambou M."/>
            <person name="Bassene H."/>
            <person name="Davoust B."/>
            <person name="Fenollar F."/>
            <person name="Raoult D."/>
            <person name="Mediannikov O."/>
        </authorList>
    </citation>
    <scope>NUCLEOTIDE SEQUENCE [LARGE SCALE GENOMIC DNA]</scope>
    <source>
        <strain evidence="1 2">PL13</strain>
    </source>
</reference>
<dbReference type="Proteomes" id="UP000516514">
    <property type="component" value="Chromosome"/>
</dbReference>
<accession>A0A7L7YLT2</accession>
<sequence length="67" mass="7745">MSKIDVIRDKEFEENLDEQKIVYYDNTPSTGAYAKDLDGQKIVYYDNTLDFDSTPSTVLAEKNFDLL</sequence>
<proteinExistence type="predicted"/>
<dbReference type="EMBL" id="CP061738">
    <property type="protein sequence ID" value="QOD38210.1"/>
    <property type="molecule type" value="Genomic_DNA"/>
</dbReference>
<evidence type="ECO:0000313" key="2">
    <source>
        <dbReference type="Proteomes" id="UP000516514"/>
    </source>
</evidence>
<keyword evidence="2" id="KW-1185">Reference proteome</keyword>